<accession>A0A5B7EVR0</accession>
<reference evidence="3 4" key="1">
    <citation type="submission" date="2019-05" db="EMBL/GenBank/DDBJ databases">
        <title>Another draft genome of Portunus trituberculatus and its Hox gene families provides insights of decapod evolution.</title>
        <authorList>
            <person name="Jeong J.-H."/>
            <person name="Song I."/>
            <person name="Kim S."/>
            <person name="Choi T."/>
            <person name="Kim D."/>
            <person name="Ryu S."/>
            <person name="Kim W."/>
        </authorList>
    </citation>
    <scope>NUCLEOTIDE SEQUENCE [LARGE SCALE GENOMIC DNA]</scope>
    <source>
        <tissue evidence="3">Muscle</tissue>
    </source>
</reference>
<dbReference type="EMBL" id="VSRR010003732">
    <property type="protein sequence ID" value="MPC37276.1"/>
    <property type="molecule type" value="Genomic_DNA"/>
</dbReference>
<gene>
    <name evidence="3" type="ORF">E2C01_030750</name>
</gene>
<feature type="region of interest" description="Disordered" evidence="1">
    <location>
        <begin position="41"/>
        <end position="133"/>
    </location>
</feature>
<keyword evidence="4" id="KW-1185">Reference proteome</keyword>
<evidence type="ECO:0000256" key="2">
    <source>
        <dbReference type="SAM" id="SignalP"/>
    </source>
</evidence>
<proteinExistence type="predicted"/>
<feature type="chain" id="PRO_5023014665" description="Secreted protein" evidence="2">
    <location>
        <begin position="21"/>
        <end position="133"/>
    </location>
</feature>
<evidence type="ECO:0000313" key="4">
    <source>
        <dbReference type="Proteomes" id="UP000324222"/>
    </source>
</evidence>
<evidence type="ECO:0000256" key="1">
    <source>
        <dbReference type="SAM" id="MobiDB-lite"/>
    </source>
</evidence>
<dbReference type="AlphaFoldDB" id="A0A5B7EVR0"/>
<feature type="signal peptide" evidence="2">
    <location>
        <begin position="1"/>
        <end position="20"/>
    </location>
</feature>
<protein>
    <recommendedName>
        <fullName evidence="5">Secreted protein</fullName>
    </recommendedName>
</protein>
<evidence type="ECO:0008006" key="5">
    <source>
        <dbReference type="Google" id="ProtNLM"/>
    </source>
</evidence>
<feature type="compositionally biased region" description="Polar residues" evidence="1">
    <location>
        <begin position="77"/>
        <end position="87"/>
    </location>
</feature>
<name>A0A5B7EVR0_PORTR</name>
<sequence length="133" mass="14481">MWCDVYGVLVCLFKFPFLLPSSRHTPSATTSRLTPTYTYLAGAGSRGGINKEDGRGLGYRRGRTGSGGERERGGQSPGHSHTTTHRPNSLFPPIRLTTRNTQRDGITRSSWPGPPPTSRLLDAPTDVSRNDAV</sequence>
<evidence type="ECO:0000313" key="3">
    <source>
        <dbReference type="EMBL" id="MPC37276.1"/>
    </source>
</evidence>
<keyword evidence="2" id="KW-0732">Signal</keyword>
<comment type="caution">
    <text evidence="3">The sequence shown here is derived from an EMBL/GenBank/DDBJ whole genome shotgun (WGS) entry which is preliminary data.</text>
</comment>
<dbReference type="Proteomes" id="UP000324222">
    <property type="component" value="Unassembled WGS sequence"/>
</dbReference>
<organism evidence="3 4">
    <name type="scientific">Portunus trituberculatus</name>
    <name type="common">Swimming crab</name>
    <name type="synonym">Neptunus trituberculatus</name>
    <dbReference type="NCBI Taxonomy" id="210409"/>
    <lineage>
        <taxon>Eukaryota</taxon>
        <taxon>Metazoa</taxon>
        <taxon>Ecdysozoa</taxon>
        <taxon>Arthropoda</taxon>
        <taxon>Crustacea</taxon>
        <taxon>Multicrustacea</taxon>
        <taxon>Malacostraca</taxon>
        <taxon>Eumalacostraca</taxon>
        <taxon>Eucarida</taxon>
        <taxon>Decapoda</taxon>
        <taxon>Pleocyemata</taxon>
        <taxon>Brachyura</taxon>
        <taxon>Eubrachyura</taxon>
        <taxon>Portunoidea</taxon>
        <taxon>Portunidae</taxon>
        <taxon>Portuninae</taxon>
        <taxon>Portunus</taxon>
    </lineage>
</organism>